<dbReference type="InterPro" id="IPR010385">
    <property type="entry name" value="DUF982"/>
</dbReference>
<dbReference type="Gene3D" id="6.10.250.730">
    <property type="match status" value="1"/>
</dbReference>
<evidence type="ECO:0000313" key="1">
    <source>
        <dbReference type="EMBL" id="APH74185.1"/>
    </source>
</evidence>
<accession>A0A1L3SXZ7</accession>
<dbReference type="KEGG" id="meso:BSQ44_24545"/>
<organism evidence="1 2">
    <name type="scientific">Aquibium oceanicum</name>
    <dbReference type="NCBI Taxonomy" id="1670800"/>
    <lineage>
        <taxon>Bacteria</taxon>
        <taxon>Pseudomonadati</taxon>
        <taxon>Pseudomonadota</taxon>
        <taxon>Alphaproteobacteria</taxon>
        <taxon>Hyphomicrobiales</taxon>
        <taxon>Phyllobacteriaceae</taxon>
        <taxon>Aquibium</taxon>
    </lineage>
</organism>
<dbReference type="RefSeq" id="WP_072607641.1">
    <property type="nucleotide sequence ID" value="NZ_CP018171.1"/>
</dbReference>
<proteinExistence type="predicted"/>
<dbReference type="OrthoDB" id="8098004at2"/>
<name>A0A1L3SXZ7_9HYPH</name>
<dbReference type="Pfam" id="PF06169">
    <property type="entry name" value="DUF982"/>
    <property type="match status" value="1"/>
</dbReference>
<protein>
    <recommendedName>
        <fullName evidence="3">DUF982 domain-containing protein</fullName>
    </recommendedName>
</protein>
<evidence type="ECO:0008006" key="3">
    <source>
        <dbReference type="Google" id="ProtNLM"/>
    </source>
</evidence>
<dbReference type="Proteomes" id="UP000182840">
    <property type="component" value="Chromosome"/>
</dbReference>
<sequence length="80" mass="8613">METGRFDFPVTIAIDGVGIKSISSAREAAVVLEEQWPAARGRKHEIALKACQNVTKGYVAPALCRRAFEAAARDAGILLE</sequence>
<dbReference type="AlphaFoldDB" id="A0A1L3SXZ7"/>
<dbReference type="EMBL" id="CP018171">
    <property type="protein sequence ID" value="APH74185.1"/>
    <property type="molecule type" value="Genomic_DNA"/>
</dbReference>
<reference evidence="2" key="1">
    <citation type="submission" date="2016-11" db="EMBL/GenBank/DDBJ databases">
        <title>Mesorhizobium oceanicum sp. nov., isolated from deep seawater in South China Sea.</title>
        <authorList>
            <person name="Fu G.-Y."/>
        </authorList>
    </citation>
    <scope>NUCLEOTIDE SEQUENCE [LARGE SCALE GENOMIC DNA]</scope>
    <source>
        <strain evidence="2">B7</strain>
    </source>
</reference>
<evidence type="ECO:0000313" key="2">
    <source>
        <dbReference type="Proteomes" id="UP000182840"/>
    </source>
</evidence>
<keyword evidence="2" id="KW-1185">Reference proteome</keyword>
<gene>
    <name evidence="1" type="ORF">BSQ44_24545</name>
</gene>